<evidence type="ECO:0000313" key="2">
    <source>
        <dbReference type="Proteomes" id="UP000501812"/>
    </source>
</evidence>
<accession>A0A858RN14</accession>
<sequence>MKSVAPSRIVSRLLLALTLSGVFHAWLPTDRPKRKMRMADAASELGKSVAEAQTQVQVRAQIPLTPRTL</sequence>
<protein>
    <submittedName>
        <fullName evidence="1">Uncharacterized protein</fullName>
    </submittedName>
</protein>
<dbReference type="EMBL" id="CP051774">
    <property type="protein sequence ID" value="QJE97749.1"/>
    <property type="molecule type" value="Genomic_DNA"/>
</dbReference>
<evidence type="ECO:0000313" key="1">
    <source>
        <dbReference type="EMBL" id="QJE97749.1"/>
    </source>
</evidence>
<dbReference type="AlphaFoldDB" id="A0A858RN14"/>
<dbReference type="KEGG" id="luo:HHL09_18835"/>
<reference evidence="1 2" key="1">
    <citation type="submission" date="2020-04" db="EMBL/GenBank/DDBJ databases">
        <title>Luteolibacter sp. G-1-1-1 isolated from soil.</title>
        <authorList>
            <person name="Dahal R.H."/>
        </authorList>
    </citation>
    <scope>NUCLEOTIDE SEQUENCE [LARGE SCALE GENOMIC DNA]</scope>
    <source>
        <strain evidence="1 2">G-1-1-1</strain>
    </source>
</reference>
<dbReference type="Proteomes" id="UP000501812">
    <property type="component" value="Chromosome"/>
</dbReference>
<gene>
    <name evidence="1" type="ORF">HHL09_18835</name>
</gene>
<dbReference type="RefSeq" id="WP_169456175.1">
    <property type="nucleotide sequence ID" value="NZ_CP051774.1"/>
</dbReference>
<proteinExistence type="predicted"/>
<name>A0A858RN14_9BACT</name>
<organism evidence="1 2">
    <name type="scientific">Luteolibacter luteus</name>
    <dbReference type="NCBI Taxonomy" id="2728835"/>
    <lineage>
        <taxon>Bacteria</taxon>
        <taxon>Pseudomonadati</taxon>
        <taxon>Verrucomicrobiota</taxon>
        <taxon>Verrucomicrobiia</taxon>
        <taxon>Verrucomicrobiales</taxon>
        <taxon>Verrucomicrobiaceae</taxon>
        <taxon>Luteolibacter</taxon>
    </lineage>
</organism>
<keyword evidence="2" id="KW-1185">Reference proteome</keyword>